<dbReference type="InterPro" id="IPR004875">
    <property type="entry name" value="DDE_SF_endonuclease_dom"/>
</dbReference>
<dbReference type="GO" id="GO:0003676">
    <property type="term" value="F:nucleic acid binding"/>
    <property type="evidence" value="ECO:0007669"/>
    <property type="project" value="InterPro"/>
</dbReference>
<reference evidence="3" key="1">
    <citation type="submission" date="2021-04" db="EMBL/GenBank/DDBJ databases">
        <authorList>
            <person name="Tunstrom K."/>
        </authorList>
    </citation>
    <scope>NUCLEOTIDE SEQUENCE</scope>
</reference>
<name>A0A8S3X9V9_PARAO</name>
<comment type="caution">
    <text evidence="3">The sequence shown here is derived from an EMBL/GenBank/DDBJ whole genome shotgun (WGS) entry which is preliminary data.</text>
</comment>
<dbReference type="OrthoDB" id="10072016at2759"/>
<feature type="domain" description="DDE-1" evidence="2">
    <location>
        <begin position="93"/>
        <end position="158"/>
    </location>
</feature>
<dbReference type="Pfam" id="PF03184">
    <property type="entry name" value="DDE_1"/>
    <property type="match status" value="1"/>
</dbReference>
<proteinExistence type="predicted"/>
<evidence type="ECO:0000313" key="4">
    <source>
        <dbReference type="Proteomes" id="UP000691718"/>
    </source>
</evidence>
<evidence type="ECO:0000256" key="1">
    <source>
        <dbReference type="SAM" id="MobiDB-lite"/>
    </source>
</evidence>
<organism evidence="3 4">
    <name type="scientific">Parnassius apollo</name>
    <name type="common">Apollo butterfly</name>
    <name type="synonym">Papilio apollo</name>
    <dbReference type="NCBI Taxonomy" id="110799"/>
    <lineage>
        <taxon>Eukaryota</taxon>
        <taxon>Metazoa</taxon>
        <taxon>Ecdysozoa</taxon>
        <taxon>Arthropoda</taxon>
        <taxon>Hexapoda</taxon>
        <taxon>Insecta</taxon>
        <taxon>Pterygota</taxon>
        <taxon>Neoptera</taxon>
        <taxon>Endopterygota</taxon>
        <taxon>Lepidoptera</taxon>
        <taxon>Glossata</taxon>
        <taxon>Ditrysia</taxon>
        <taxon>Papilionoidea</taxon>
        <taxon>Papilionidae</taxon>
        <taxon>Parnassiinae</taxon>
        <taxon>Parnassini</taxon>
        <taxon>Parnassius</taxon>
        <taxon>Parnassius</taxon>
    </lineage>
</organism>
<dbReference type="Proteomes" id="UP000691718">
    <property type="component" value="Unassembled WGS sequence"/>
</dbReference>
<sequence>MPGQKWVRNFLKRHKNVLTVRSTNNIKESRASKSVKDYNTYFENLKISLHNVKPDHIVNYDETNFSDNPGSQKCIFKAGTKYPNKTLNNTKTAISVMFSATASGEIFPPYVVYKADNLWTNWCANGPEGTRYNKTKSGWFDSYTFEDWFNTIIIPWAVKTTDPKMQQKLHPINPEAILKKLPDYRRPQANITYDETFVNYLKGLRNPANRKIRNTNKKIFIEPGKSVTVTDLVNEKTQKRKAPATTLSNAKRLNPKENIIPKEIQLQEDVKETHSTIADSLIIYNQSVGYTFDNVSLHVRRDSSSDADNNQLMTNLIVNAEIHQKHADMELSDQKNTKSIYNVQPGVIVNVDKNLFLSNDRTLFKNISNFGATTSNETMTKSRILSNVIIKSPDRISFDDSVSDDYTKQEKVFPKSRSNQGSSSESSGMYTVHDSSCDEHFLPSFSDTETYIDEMYEELEQNNDKENDMYEIGIDKYVLVKFSTSKLAKYYIGLVIKYNDLERVYTIKYLRKNSKGTFYWQLVDDVSEITLLDVEKTLPNPQVGRRGTLKFDLDNLGVPLSNIY</sequence>
<feature type="compositionally biased region" description="Low complexity" evidence="1">
    <location>
        <begin position="416"/>
        <end position="427"/>
    </location>
</feature>
<protein>
    <submittedName>
        <fullName evidence="3">(apollo) hypothetical protein</fullName>
    </submittedName>
</protein>
<evidence type="ECO:0000313" key="3">
    <source>
        <dbReference type="EMBL" id="CAG5011961.1"/>
    </source>
</evidence>
<evidence type="ECO:0000259" key="2">
    <source>
        <dbReference type="Pfam" id="PF03184"/>
    </source>
</evidence>
<dbReference type="AlphaFoldDB" id="A0A8S3X9V9"/>
<gene>
    <name evidence="3" type="ORF">PAPOLLO_LOCUS15692</name>
</gene>
<feature type="region of interest" description="Disordered" evidence="1">
    <location>
        <begin position="409"/>
        <end position="431"/>
    </location>
</feature>
<dbReference type="EMBL" id="CAJQZP010001037">
    <property type="protein sequence ID" value="CAG5011961.1"/>
    <property type="molecule type" value="Genomic_DNA"/>
</dbReference>
<keyword evidence="4" id="KW-1185">Reference proteome</keyword>
<accession>A0A8S3X9V9</accession>